<evidence type="ECO:0000256" key="1">
    <source>
        <dbReference type="SAM" id="MobiDB-lite"/>
    </source>
</evidence>
<reference evidence="2" key="1">
    <citation type="submission" date="2017-06" db="EMBL/GenBank/DDBJ databases">
        <title>Novel phages from South African skin metaviromes.</title>
        <authorList>
            <person name="van Zyl L.J."/>
            <person name="Abrahams Y."/>
            <person name="Stander E.A."/>
            <person name="Kirby B.M."/>
            <person name="Clavaud C."/>
            <person name="Farcet C."/>
            <person name="Breton L."/>
            <person name="Trindade M.I."/>
        </authorList>
    </citation>
    <scope>NUCLEOTIDE SEQUENCE</scope>
</reference>
<proteinExistence type="predicted"/>
<dbReference type="EMBL" id="MF417975">
    <property type="protein sequence ID" value="ASN72803.1"/>
    <property type="molecule type" value="Genomic_DNA"/>
</dbReference>
<protein>
    <submittedName>
        <fullName evidence="2">Uncharacterized protein</fullName>
    </submittedName>
</protein>
<organism evidence="2">
    <name type="scientific">uncultured Caudovirales phage</name>
    <dbReference type="NCBI Taxonomy" id="2100421"/>
    <lineage>
        <taxon>Viruses</taxon>
        <taxon>Duplodnaviria</taxon>
        <taxon>Heunggongvirae</taxon>
        <taxon>Uroviricota</taxon>
        <taxon>Caudoviricetes</taxon>
        <taxon>Peduoviridae</taxon>
        <taxon>Maltschvirus</taxon>
        <taxon>Maltschvirus maltsch</taxon>
    </lineage>
</organism>
<gene>
    <name evidence="2" type="ORF">7S6_4</name>
</gene>
<accession>A0A2H4JEY3</accession>
<name>A0A2H4JEY3_9CAUD</name>
<feature type="region of interest" description="Disordered" evidence="1">
    <location>
        <begin position="25"/>
        <end position="45"/>
    </location>
</feature>
<sequence length="207" mass="22648">MAWRTAIALDEYRAAINARFPNRSKASDGTIGDVAHAGQGQGSDHNPWVVRNGIGVVRAFDLTHDPRNGVDCEKLSDYLFDMGKAGDPRLRNGGYLIFNNWITNADWGAWRRYNGSNPHTSHMHVSFSADFFDNRGDWSRALGPAAPKPPVGGSMNIEQEIRNQLTGSAELGKYPGWKQLGNRTVVDALAVIGAKLNIEGFDPKAGK</sequence>
<evidence type="ECO:0000313" key="2">
    <source>
        <dbReference type="EMBL" id="ASN72803.1"/>
    </source>
</evidence>